<reference evidence="1" key="1">
    <citation type="submission" date="2021-02" db="EMBL/GenBank/DDBJ databases">
        <authorList>
            <person name="Nowell W R."/>
        </authorList>
    </citation>
    <scope>NUCLEOTIDE SEQUENCE</scope>
</reference>
<feature type="non-terminal residue" evidence="1">
    <location>
        <position position="331"/>
    </location>
</feature>
<dbReference type="EMBL" id="CAJOBC010055144">
    <property type="protein sequence ID" value="CAF4190616.1"/>
    <property type="molecule type" value="Genomic_DNA"/>
</dbReference>
<evidence type="ECO:0000313" key="1">
    <source>
        <dbReference type="EMBL" id="CAF1334409.1"/>
    </source>
</evidence>
<proteinExistence type="predicted"/>
<comment type="caution">
    <text evidence="1">The sequence shown here is derived from an EMBL/GenBank/DDBJ whole genome shotgun (WGS) entry which is preliminary data.</text>
</comment>
<keyword evidence="3" id="KW-1185">Reference proteome</keyword>
<evidence type="ECO:0000313" key="2">
    <source>
        <dbReference type="EMBL" id="CAF4190616.1"/>
    </source>
</evidence>
<accession>A0A815G6D8</accession>
<dbReference type="AlphaFoldDB" id="A0A815G6D8"/>
<dbReference type="EMBL" id="CAJNOQ010014080">
    <property type="protein sequence ID" value="CAF1334409.1"/>
    <property type="molecule type" value="Genomic_DNA"/>
</dbReference>
<organism evidence="1 3">
    <name type="scientific">Didymodactylos carnosus</name>
    <dbReference type="NCBI Taxonomy" id="1234261"/>
    <lineage>
        <taxon>Eukaryota</taxon>
        <taxon>Metazoa</taxon>
        <taxon>Spiralia</taxon>
        <taxon>Gnathifera</taxon>
        <taxon>Rotifera</taxon>
        <taxon>Eurotatoria</taxon>
        <taxon>Bdelloidea</taxon>
        <taxon>Philodinida</taxon>
        <taxon>Philodinidae</taxon>
        <taxon>Didymodactylos</taxon>
    </lineage>
</organism>
<protein>
    <submittedName>
        <fullName evidence="1">Uncharacterized protein</fullName>
    </submittedName>
</protein>
<gene>
    <name evidence="1" type="ORF">GPM918_LOCUS30116</name>
    <name evidence="2" type="ORF">SRO942_LOCUS30720</name>
</gene>
<name>A0A815G6D8_9BILA</name>
<dbReference type="Proteomes" id="UP000681722">
    <property type="component" value="Unassembled WGS sequence"/>
</dbReference>
<evidence type="ECO:0000313" key="3">
    <source>
        <dbReference type="Proteomes" id="UP000663829"/>
    </source>
</evidence>
<sequence>MGNRNARRQGASGLDNYGQGYNDFPYEPIMENYGAGYEPYAEYPFGYGMTEQDFNGRGGGYIPTIRPANSFPPQQQNLNLGAYGGLGNTPGLSPLGASSFGGLNGYGSRYPYGFNPLIHQQGTMGPKIRKIFVPNHIFPQFQQMLQGGMGMQSPMMGMGMGMNPMMSMGQGCGGSPMMMPQGCGMGMPSPMMNPMMSMGQGCGGSPMIMPQGCGMGMQSPMMGMGMNQMMPMGGGSLPPNCCAMSIPISGAMPSASMGSSYCPQPIMQQPQMPCGPIMQPQMQMPCAPPMPIMPQQLPMMMPQQLPMMMPQAMPCQQPQMPYLPSMMSPLI</sequence>
<dbReference type="OrthoDB" id="10072088at2759"/>
<dbReference type="Proteomes" id="UP000663829">
    <property type="component" value="Unassembled WGS sequence"/>
</dbReference>